<keyword evidence="3" id="KW-1185">Reference proteome</keyword>
<dbReference type="CDD" id="cd02440">
    <property type="entry name" value="AdoMet_MTases"/>
    <property type="match status" value="1"/>
</dbReference>
<gene>
    <name evidence="2" type="ORF">AB1Y20_017725</name>
</gene>
<dbReference type="Pfam" id="PF08241">
    <property type="entry name" value="Methyltransf_11"/>
    <property type="match status" value="1"/>
</dbReference>
<evidence type="ECO:0000259" key="1">
    <source>
        <dbReference type="Pfam" id="PF08241"/>
    </source>
</evidence>
<dbReference type="Gene3D" id="3.40.50.150">
    <property type="entry name" value="Vaccinia Virus protein VP39"/>
    <property type="match status" value="1"/>
</dbReference>
<dbReference type="SUPFAM" id="SSF53335">
    <property type="entry name" value="S-adenosyl-L-methionine-dependent methyltransferases"/>
    <property type="match status" value="1"/>
</dbReference>
<protein>
    <recommendedName>
        <fullName evidence="1">Methyltransferase type 11 domain-containing protein</fullName>
    </recommendedName>
</protein>
<proteinExistence type="predicted"/>
<dbReference type="AlphaFoldDB" id="A0AB34JM22"/>
<dbReference type="PANTHER" id="PTHR42912:SF93">
    <property type="entry name" value="N6-ADENOSINE-METHYLTRANSFERASE TMT1A"/>
    <property type="match status" value="1"/>
</dbReference>
<evidence type="ECO:0000313" key="2">
    <source>
        <dbReference type="EMBL" id="KAL1522753.1"/>
    </source>
</evidence>
<accession>A0AB34JM22</accession>
<organism evidence="2 3">
    <name type="scientific">Prymnesium parvum</name>
    <name type="common">Toxic golden alga</name>
    <dbReference type="NCBI Taxonomy" id="97485"/>
    <lineage>
        <taxon>Eukaryota</taxon>
        <taxon>Haptista</taxon>
        <taxon>Haptophyta</taxon>
        <taxon>Prymnesiophyceae</taxon>
        <taxon>Prymnesiales</taxon>
        <taxon>Prymnesiaceae</taxon>
        <taxon>Prymnesium</taxon>
    </lineage>
</organism>
<dbReference type="Proteomes" id="UP001515480">
    <property type="component" value="Unassembled WGS sequence"/>
</dbReference>
<dbReference type="InterPro" id="IPR029063">
    <property type="entry name" value="SAM-dependent_MTases_sf"/>
</dbReference>
<reference evidence="2 3" key="1">
    <citation type="journal article" date="2024" name="Science">
        <title>Giant polyketide synthase enzymes in the biosynthesis of giant marine polyether toxins.</title>
        <authorList>
            <person name="Fallon T.R."/>
            <person name="Shende V.V."/>
            <person name="Wierzbicki I.H."/>
            <person name="Pendleton A.L."/>
            <person name="Watervoot N.F."/>
            <person name="Auber R.P."/>
            <person name="Gonzalez D.J."/>
            <person name="Wisecaver J.H."/>
            <person name="Moore B.S."/>
        </authorList>
    </citation>
    <scope>NUCLEOTIDE SEQUENCE [LARGE SCALE GENOMIC DNA]</scope>
    <source>
        <strain evidence="2 3">12B1</strain>
    </source>
</reference>
<comment type="caution">
    <text evidence="2">The sequence shown here is derived from an EMBL/GenBank/DDBJ whole genome shotgun (WGS) entry which is preliminary data.</text>
</comment>
<dbReference type="PANTHER" id="PTHR42912">
    <property type="entry name" value="METHYLTRANSFERASE"/>
    <property type="match status" value="1"/>
</dbReference>
<dbReference type="InterPro" id="IPR013216">
    <property type="entry name" value="Methyltransf_11"/>
</dbReference>
<name>A0AB34JM22_PRYPA</name>
<dbReference type="GO" id="GO:0008757">
    <property type="term" value="F:S-adenosylmethionine-dependent methyltransferase activity"/>
    <property type="evidence" value="ECO:0007669"/>
    <property type="project" value="InterPro"/>
</dbReference>
<sequence>MLASADPYRHMAKARAGQPQHVQLAALLEERAAEAYHQQLREAAITEALRDVTHAVALDVGCGTGPFCRALSSRPQVAKVLGVDPCATFIDEARRLSSNPQKESYVCGRASAVPLGDHGADLVIFWTVLLHLHPDDVNSALQEARRVLRPGGRVLLGDNDMGRWTIADAAHDPLHAPLQFYIDSFVAEPDLARRFPELLCGIGLQPGELEVSSVIDRTATSYGCRHVMLRAIEAFKLADKVGDQLIEAMKHEVQRRLAADNFQITLSYAFCVGSDLNRAAANSEPNPSSDQDDINEVVFGML</sequence>
<evidence type="ECO:0000313" key="3">
    <source>
        <dbReference type="Proteomes" id="UP001515480"/>
    </source>
</evidence>
<dbReference type="EMBL" id="JBGBPQ010000006">
    <property type="protein sequence ID" value="KAL1522753.1"/>
    <property type="molecule type" value="Genomic_DNA"/>
</dbReference>
<dbReference type="InterPro" id="IPR050508">
    <property type="entry name" value="Methyltransf_Superfamily"/>
</dbReference>
<feature type="domain" description="Methyltransferase type 11" evidence="1">
    <location>
        <begin position="58"/>
        <end position="155"/>
    </location>
</feature>